<dbReference type="Gene3D" id="3.90.550.10">
    <property type="entry name" value="Spore Coat Polysaccharide Biosynthesis Protein SpsA, Chain A"/>
    <property type="match status" value="1"/>
</dbReference>
<reference evidence="4 5" key="1">
    <citation type="journal article" date="2018" name="bioRxiv">
        <title>Evidence of independent acquisition and adaption of ultra-small bacteria to human hosts across the highly diverse yet reduced genomes of the phylum Saccharibacteria.</title>
        <authorList>
            <person name="McLean J.S."/>
            <person name="Bor B."/>
            <person name="To T.T."/>
            <person name="Liu Q."/>
            <person name="Kearns K.A."/>
            <person name="Solden L.M."/>
            <person name="Wrighton K.C."/>
            <person name="He X."/>
            <person name="Shi W."/>
        </authorList>
    </citation>
    <scope>NUCLEOTIDE SEQUENCE [LARGE SCALE GENOMIC DNA]</scope>
    <source>
        <strain evidence="4 5">TM7_KMM_G3_1_HOT_351</strain>
    </source>
</reference>
<accession>A0ABY0FLY6</accession>
<keyword evidence="2 4" id="KW-0808">Transferase</keyword>
<dbReference type="PANTHER" id="PTHR22916">
    <property type="entry name" value="GLYCOSYLTRANSFERASE"/>
    <property type="match status" value="1"/>
</dbReference>
<sequence>MKTPLISIIIPVYNTGDKAVKLLDRLVKNRYENLEIICVDDGSKDDSFSLLSEFCRQQKLTGSKKKIVLIQQENAGPAAARNTALKKMHGELVAFIDSDDTVSKNYLSEMSKLLTDKSVAVITAGFLYKRIHQKTEKEMFTNQIEERRADEDYKTYILKNLASDGRLYASVNKMFRAEIIKKYNLEFPLGWDFAEDTNFVLHYLECARLEGLMDLKFLAKPYYIYHYGTETSTVASSSLPWRNWQRSFNYLKTWVGDNPTKDQKYWLLRVMIRWRISHALAVARSNQAIVKKWKYLNPLILPFASLAAKIRK</sequence>
<evidence type="ECO:0000256" key="2">
    <source>
        <dbReference type="ARBA" id="ARBA00022679"/>
    </source>
</evidence>
<protein>
    <submittedName>
        <fullName evidence="4">Glycosyltransferase EpsH</fullName>
        <ecNumber evidence="4">2.4.-.-</ecNumber>
    </submittedName>
</protein>
<dbReference type="Proteomes" id="UP001191004">
    <property type="component" value="Unassembled WGS sequence"/>
</dbReference>
<dbReference type="SUPFAM" id="SSF53448">
    <property type="entry name" value="Nucleotide-diphospho-sugar transferases"/>
    <property type="match status" value="1"/>
</dbReference>
<organism evidence="4 5">
    <name type="scientific">Candidatus Nanosyncoccus nanoralicus</name>
    <dbReference type="NCBI Taxonomy" id="2171996"/>
    <lineage>
        <taxon>Bacteria</taxon>
        <taxon>Candidatus Saccharimonadota</taxon>
        <taxon>Candidatus Nanosyncoccalia</taxon>
        <taxon>Candidatus Nanosyncoccales</taxon>
        <taxon>Candidatus Nanosyncoccaceae</taxon>
        <taxon>Candidatus Nanosyncoccus</taxon>
    </lineage>
</organism>
<keyword evidence="1 4" id="KW-0328">Glycosyltransferase</keyword>
<gene>
    <name evidence="4" type="primary">epsH</name>
    <name evidence="4" type="ORF">G3KMM_00012</name>
</gene>
<reference evidence="4 5" key="2">
    <citation type="journal article" date="2020" name="Cell Rep.">
        <title>Acquisition and Adaptation of Ultra-small Parasitic Reduced Genome Bacteria to Mammalian Hosts.</title>
        <authorList>
            <person name="McLean J.S."/>
            <person name="Bor B."/>
            <person name="Kerns K.A."/>
            <person name="Liu Q."/>
            <person name="To T.T."/>
            <person name="Solden L."/>
            <person name="Hendrickson E.L."/>
            <person name="Wrighton K."/>
            <person name="Shi W."/>
            <person name="He X."/>
        </authorList>
    </citation>
    <scope>NUCLEOTIDE SEQUENCE [LARGE SCALE GENOMIC DNA]</scope>
    <source>
        <strain evidence="4 5">TM7_KMM_G3_1_HOT_351</strain>
    </source>
</reference>
<dbReference type="EC" id="2.4.-.-" evidence="4"/>
<keyword evidence="5" id="KW-1185">Reference proteome</keyword>
<evidence type="ECO:0000313" key="4">
    <source>
        <dbReference type="EMBL" id="RYC73972.1"/>
    </source>
</evidence>
<dbReference type="GO" id="GO:0016757">
    <property type="term" value="F:glycosyltransferase activity"/>
    <property type="evidence" value="ECO:0007669"/>
    <property type="project" value="UniProtKB-KW"/>
</dbReference>
<dbReference type="InterPro" id="IPR029044">
    <property type="entry name" value="Nucleotide-diphossugar_trans"/>
</dbReference>
<proteinExistence type="predicted"/>
<dbReference type="Pfam" id="PF00535">
    <property type="entry name" value="Glycos_transf_2"/>
    <property type="match status" value="1"/>
</dbReference>
<evidence type="ECO:0000259" key="3">
    <source>
        <dbReference type="Pfam" id="PF00535"/>
    </source>
</evidence>
<dbReference type="PANTHER" id="PTHR22916:SF51">
    <property type="entry name" value="GLYCOSYLTRANSFERASE EPSH-RELATED"/>
    <property type="match status" value="1"/>
</dbReference>
<evidence type="ECO:0000256" key="1">
    <source>
        <dbReference type="ARBA" id="ARBA00022676"/>
    </source>
</evidence>
<comment type="caution">
    <text evidence="4">The sequence shown here is derived from an EMBL/GenBank/DDBJ whole genome shotgun (WGS) entry which is preliminary data.</text>
</comment>
<dbReference type="InterPro" id="IPR001173">
    <property type="entry name" value="Glyco_trans_2-like"/>
</dbReference>
<dbReference type="RefSeq" id="WP_129603749.1">
    <property type="nucleotide sequence ID" value="NZ_PRLL01000001.1"/>
</dbReference>
<dbReference type="EMBL" id="PRLL01000001">
    <property type="protein sequence ID" value="RYC73972.1"/>
    <property type="molecule type" value="Genomic_DNA"/>
</dbReference>
<feature type="domain" description="Glycosyltransferase 2-like" evidence="3">
    <location>
        <begin position="7"/>
        <end position="182"/>
    </location>
</feature>
<evidence type="ECO:0000313" key="5">
    <source>
        <dbReference type="Proteomes" id="UP001191004"/>
    </source>
</evidence>
<dbReference type="CDD" id="cd00761">
    <property type="entry name" value="Glyco_tranf_GTA_type"/>
    <property type="match status" value="1"/>
</dbReference>
<name>A0ABY0FLY6_9BACT</name>